<feature type="compositionally biased region" description="Basic and acidic residues" evidence="7">
    <location>
        <begin position="246"/>
        <end position="256"/>
    </location>
</feature>
<gene>
    <name evidence="8" type="ORF">GLV84_06700</name>
</gene>
<keyword evidence="2" id="KW-0963">Cytoplasm</keyword>
<evidence type="ECO:0000256" key="1">
    <source>
        <dbReference type="ARBA" id="ARBA00007039"/>
    </source>
</evidence>
<dbReference type="SUPFAM" id="SSF52096">
    <property type="entry name" value="ClpP/crotonase"/>
    <property type="match status" value="1"/>
</dbReference>
<dbReference type="PANTHER" id="PTHR10381">
    <property type="entry name" value="ATP-DEPENDENT CLP PROTEASE PROTEOLYTIC SUBUNIT"/>
    <property type="match status" value="1"/>
</dbReference>
<comment type="similarity">
    <text evidence="1 6">Belongs to the peptidase S14 family.</text>
</comment>
<accession>A0AAW9YUQ6</accession>
<keyword evidence="3 8" id="KW-0645">Protease</keyword>
<name>A0AAW9YUQ6_9STAP</name>
<dbReference type="PANTHER" id="PTHR10381:SF70">
    <property type="entry name" value="ATP-DEPENDENT CLP PROTEASE PROTEOLYTIC SUBUNIT"/>
    <property type="match status" value="1"/>
</dbReference>
<keyword evidence="5" id="KW-0720">Serine protease</keyword>
<dbReference type="InterPro" id="IPR023562">
    <property type="entry name" value="ClpP/TepA"/>
</dbReference>
<evidence type="ECO:0000256" key="6">
    <source>
        <dbReference type="RuleBase" id="RU003567"/>
    </source>
</evidence>
<dbReference type="AlphaFoldDB" id="A0AAW9YUQ6"/>
<dbReference type="GO" id="GO:0004252">
    <property type="term" value="F:serine-type endopeptidase activity"/>
    <property type="evidence" value="ECO:0007669"/>
    <property type="project" value="InterPro"/>
</dbReference>
<dbReference type="Pfam" id="PF00574">
    <property type="entry name" value="CLP_protease"/>
    <property type="match status" value="1"/>
</dbReference>
<dbReference type="EMBL" id="WMFL01000078">
    <property type="protein sequence ID" value="NJI02510.1"/>
    <property type="molecule type" value="Genomic_DNA"/>
</dbReference>
<proteinExistence type="inferred from homology"/>
<dbReference type="RefSeq" id="WP_167697095.1">
    <property type="nucleotide sequence ID" value="NZ_WMFL01000078.1"/>
</dbReference>
<evidence type="ECO:0000313" key="8">
    <source>
        <dbReference type="EMBL" id="NJI02510.1"/>
    </source>
</evidence>
<dbReference type="GO" id="GO:0006515">
    <property type="term" value="P:protein quality control for misfolded or incompletely synthesized proteins"/>
    <property type="evidence" value="ECO:0007669"/>
    <property type="project" value="TreeGrafter"/>
</dbReference>
<dbReference type="PRINTS" id="PR00127">
    <property type="entry name" value="CLPPROTEASEP"/>
</dbReference>
<feature type="region of interest" description="Disordered" evidence="7">
    <location>
        <begin position="246"/>
        <end position="270"/>
    </location>
</feature>
<evidence type="ECO:0000313" key="9">
    <source>
        <dbReference type="Proteomes" id="UP000646308"/>
    </source>
</evidence>
<dbReference type="Proteomes" id="UP000646308">
    <property type="component" value="Unassembled WGS sequence"/>
</dbReference>
<evidence type="ECO:0000256" key="4">
    <source>
        <dbReference type="ARBA" id="ARBA00022801"/>
    </source>
</evidence>
<dbReference type="InterPro" id="IPR029045">
    <property type="entry name" value="ClpP/crotonase-like_dom_sf"/>
</dbReference>
<reference evidence="8" key="1">
    <citation type="submission" date="2019-11" db="EMBL/GenBank/DDBJ databases">
        <title>Whole genome comparisons of Staphylococcus agnetis isolates from cattle and chickens.</title>
        <authorList>
            <person name="Rhoads D."/>
            <person name="Shwani A."/>
            <person name="Adkins P."/>
            <person name="Calcutt M."/>
            <person name="Middleton J."/>
        </authorList>
    </citation>
    <scope>NUCLEOTIDE SEQUENCE</scope>
    <source>
        <strain evidence="8">1387</strain>
    </source>
</reference>
<dbReference type="Gene3D" id="3.90.226.10">
    <property type="entry name" value="2-enoyl-CoA Hydratase, Chain A, domain 1"/>
    <property type="match status" value="1"/>
</dbReference>
<dbReference type="GO" id="GO:0051117">
    <property type="term" value="F:ATPase binding"/>
    <property type="evidence" value="ECO:0007669"/>
    <property type="project" value="TreeGrafter"/>
</dbReference>
<keyword evidence="4" id="KW-0378">Hydrolase</keyword>
<evidence type="ECO:0000256" key="7">
    <source>
        <dbReference type="SAM" id="MobiDB-lite"/>
    </source>
</evidence>
<evidence type="ECO:0000256" key="3">
    <source>
        <dbReference type="ARBA" id="ARBA00022670"/>
    </source>
</evidence>
<comment type="caution">
    <text evidence="8">The sequence shown here is derived from an EMBL/GenBank/DDBJ whole genome shotgun (WGS) entry which is preliminary data.</text>
</comment>
<dbReference type="CDD" id="cd07016">
    <property type="entry name" value="S14_ClpP_1"/>
    <property type="match status" value="1"/>
</dbReference>
<protein>
    <recommendedName>
        <fullName evidence="6">ATP-dependent Clp protease proteolytic subunit</fullName>
    </recommendedName>
</protein>
<dbReference type="InterPro" id="IPR001907">
    <property type="entry name" value="ClpP"/>
</dbReference>
<evidence type="ECO:0000256" key="5">
    <source>
        <dbReference type="ARBA" id="ARBA00022825"/>
    </source>
</evidence>
<organism evidence="8 9">
    <name type="scientific">Staphylococcus agnetis</name>
    <dbReference type="NCBI Taxonomy" id="985762"/>
    <lineage>
        <taxon>Bacteria</taxon>
        <taxon>Bacillati</taxon>
        <taxon>Bacillota</taxon>
        <taxon>Bacilli</taxon>
        <taxon>Bacillales</taxon>
        <taxon>Staphylococcaceae</taxon>
        <taxon>Staphylococcus</taxon>
    </lineage>
</organism>
<sequence>MNKQYFNIAKINDSVGEIDIYGEIIDESWRMSDTETSAPSFKDALKELKDVNQITVNINSGGGDVFSGVAIHNMLKSHKAHVTVKIDGLAASIASVIAMAGDKVIMPRNAMLMIHNAWTFAVGNANDLRKQAEDLEKVNSVAINSYLDKNPDIDEDKLRSYMDEETWLTAQEAKDFGLVDEIAEPNKAAANITKNQIERYDNVPQKFKNEEPAVETPKETKQEVTVDDVMALLEEIKSDVKAIREEVKNKNEKSSDSETPSNSFARLFNM</sequence>
<evidence type="ECO:0000256" key="2">
    <source>
        <dbReference type="ARBA" id="ARBA00022490"/>
    </source>
</evidence>
<dbReference type="GO" id="GO:0004176">
    <property type="term" value="F:ATP-dependent peptidase activity"/>
    <property type="evidence" value="ECO:0007669"/>
    <property type="project" value="InterPro"/>
</dbReference>
<dbReference type="GO" id="GO:0009368">
    <property type="term" value="C:endopeptidase Clp complex"/>
    <property type="evidence" value="ECO:0007669"/>
    <property type="project" value="TreeGrafter"/>
</dbReference>
<dbReference type="NCBIfam" id="NF045542">
    <property type="entry name" value="Clp_rel_HeadMat"/>
    <property type="match status" value="1"/>
</dbReference>